<accession>A0AAD9X692</accession>
<dbReference type="Proteomes" id="UP001280121">
    <property type="component" value="Unassembled WGS sequence"/>
</dbReference>
<dbReference type="AlphaFoldDB" id="A0AAD9X692"/>
<comment type="caution">
    <text evidence="1">The sequence shown here is derived from an EMBL/GenBank/DDBJ whole genome shotgun (WGS) entry which is preliminary data.</text>
</comment>
<protein>
    <submittedName>
        <fullName evidence="1">Uncharacterized protein</fullName>
    </submittedName>
</protein>
<keyword evidence="2" id="KW-1185">Reference proteome</keyword>
<name>A0AAD9X692_9ROSI</name>
<organism evidence="1 2">
    <name type="scientific">Dipteronia dyeriana</name>
    <dbReference type="NCBI Taxonomy" id="168575"/>
    <lineage>
        <taxon>Eukaryota</taxon>
        <taxon>Viridiplantae</taxon>
        <taxon>Streptophyta</taxon>
        <taxon>Embryophyta</taxon>
        <taxon>Tracheophyta</taxon>
        <taxon>Spermatophyta</taxon>
        <taxon>Magnoliopsida</taxon>
        <taxon>eudicotyledons</taxon>
        <taxon>Gunneridae</taxon>
        <taxon>Pentapetalae</taxon>
        <taxon>rosids</taxon>
        <taxon>malvids</taxon>
        <taxon>Sapindales</taxon>
        <taxon>Sapindaceae</taxon>
        <taxon>Hippocastanoideae</taxon>
        <taxon>Acereae</taxon>
        <taxon>Dipteronia</taxon>
    </lineage>
</organism>
<evidence type="ECO:0000313" key="2">
    <source>
        <dbReference type="Proteomes" id="UP001280121"/>
    </source>
</evidence>
<gene>
    <name evidence="1" type="ORF">Ddye_013405</name>
</gene>
<reference evidence="1" key="1">
    <citation type="journal article" date="2023" name="Plant J.">
        <title>Genome sequences and population genomics provide insights into the demographic history, inbreeding, and mutation load of two 'living fossil' tree species of Dipteronia.</title>
        <authorList>
            <person name="Feng Y."/>
            <person name="Comes H.P."/>
            <person name="Chen J."/>
            <person name="Zhu S."/>
            <person name="Lu R."/>
            <person name="Zhang X."/>
            <person name="Li P."/>
            <person name="Qiu J."/>
            <person name="Olsen K.M."/>
            <person name="Qiu Y."/>
        </authorList>
    </citation>
    <scope>NUCLEOTIDE SEQUENCE</scope>
    <source>
        <strain evidence="1">KIB01</strain>
    </source>
</reference>
<proteinExistence type="predicted"/>
<evidence type="ECO:0000313" key="1">
    <source>
        <dbReference type="EMBL" id="KAK2653549.1"/>
    </source>
</evidence>
<sequence length="129" mass="15275">MERQLKHVSGYSLFFYKPWKEKNPKLYLQIKLKQLLLPLVKCSLILITDSAYGIYFRILQRGCVKFLLSLKHSQKNSKNVYTTQKRLKSLNQNDKLYLMTMDWGKILGWKVYINCMKNGHRSMLGLTLV</sequence>
<dbReference type="EMBL" id="JANJYI010000004">
    <property type="protein sequence ID" value="KAK2653549.1"/>
    <property type="molecule type" value="Genomic_DNA"/>
</dbReference>